<dbReference type="AlphaFoldDB" id="A0A1U7LIA7"/>
<dbReference type="GO" id="GO:0006890">
    <property type="term" value="P:retrograde vesicle-mediated transport, Golgi to endoplasmic reticulum"/>
    <property type="evidence" value="ECO:0007669"/>
    <property type="project" value="TreeGrafter"/>
</dbReference>
<evidence type="ECO:0000256" key="2">
    <source>
        <dbReference type="ARBA" id="ARBA00007891"/>
    </source>
</evidence>
<evidence type="ECO:0000313" key="13">
    <source>
        <dbReference type="Proteomes" id="UP000186594"/>
    </source>
</evidence>
<comment type="similarity">
    <text evidence="2">Belongs to the USE1 family.</text>
</comment>
<evidence type="ECO:0000256" key="1">
    <source>
        <dbReference type="ARBA" id="ARBA00004163"/>
    </source>
</evidence>
<dbReference type="GO" id="GO:0031201">
    <property type="term" value="C:SNARE complex"/>
    <property type="evidence" value="ECO:0007669"/>
    <property type="project" value="TreeGrafter"/>
</dbReference>
<dbReference type="EMBL" id="LXFE01003538">
    <property type="protein sequence ID" value="OLL22282.1"/>
    <property type="molecule type" value="Genomic_DNA"/>
</dbReference>
<dbReference type="CDD" id="cd15860">
    <property type="entry name" value="SNARE_USE1"/>
    <property type="match status" value="1"/>
</dbReference>
<dbReference type="Pfam" id="PF09753">
    <property type="entry name" value="Use1"/>
    <property type="match status" value="1"/>
</dbReference>
<keyword evidence="9 11" id="KW-0472">Membrane</keyword>
<comment type="caution">
    <text evidence="12">The sequence shown here is derived from an EMBL/GenBank/DDBJ whole genome shotgun (WGS) entry which is preliminary data.</text>
</comment>
<feature type="region of interest" description="Disordered" evidence="10">
    <location>
        <begin position="77"/>
        <end position="106"/>
    </location>
</feature>
<evidence type="ECO:0000256" key="7">
    <source>
        <dbReference type="ARBA" id="ARBA00022927"/>
    </source>
</evidence>
<dbReference type="GO" id="GO:0005484">
    <property type="term" value="F:SNAP receptor activity"/>
    <property type="evidence" value="ECO:0007669"/>
    <property type="project" value="TreeGrafter"/>
</dbReference>
<keyword evidence="5" id="KW-0256">Endoplasmic reticulum</keyword>
<dbReference type="PANTHER" id="PTHR13050:SF7">
    <property type="entry name" value="VESICLE TRANSPORT PROTEIN USE1"/>
    <property type="match status" value="1"/>
</dbReference>
<keyword evidence="3" id="KW-0813">Transport</keyword>
<dbReference type="InterPro" id="IPR019150">
    <property type="entry name" value="Vesicle_transport_protein_Use1"/>
</dbReference>
<dbReference type="STRING" id="1198029.A0A1U7LIA7"/>
<keyword evidence="7" id="KW-0653">Protein transport</keyword>
<evidence type="ECO:0000256" key="8">
    <source>
        <dbReference type="ARBA" id="ARBA00022989"/>
    </source>
</evidence>
<organism evidence="12 13">
    <name type="scientific">Neolecta irregularis (strain DAH-3)</name>
    <dbReference type="NCBI Taxonomy" id="1198029"/>
    <lineage>
        <taxon>Eukaryota</taxon>
        <taxon>Fungi</taxon>
        <taxon>Dikarya</taxon>
        <taxon>Ascomycota</taxon>
        <taxon>Taphrinomycotina</taxon>
        <taxon>Neolectales</taxon>
        <taxon>Neolectaceae</taxon>
        <taxon>Neolecta</taxon>
    </lineage>
</organism>
<dbReference type="GO" id="GO:0005789">
    <property type="term" value="C:endoplasmic reticulum membrane"/>
    <property type="evidence" value="ECO:0007669"/>
    <property type="project" value="UniProtKB-SubCell"/>
</dbReference>
<feature type="transmembrane region" description="Helical" evidence="11">
    <location>
        <begin position="188"/>
        <end position="208"/>
    </location>
</feature>
<keyword evidence="4 11" id="KW-0812">Transmembrane</keyword>
<evidence type="ECO:0000313" key="12">
    <source>
        <dbReference type="EMBL" id="OLL22282.1"/>
    </source>
</evidence>
<evidence type="ECO:0000256" key="9">
    <source>
        <dbReference type="ARBA" id="ARBA00023136"/>
    </source>
</evidence>
<evidence type="ECO:0000256" key="4">
    <source>
        <dbReference type="ARBA" id="ARBA00022692"/>
    </source>
</evidence>
<evidence type="ECO:0000256" key="6">
    <source>
        <dbReference type="ARBA" id="ARBA00022892"/>
    </source>
</evidence>
<evidence type="ECO:0000256" key="11">
    <source>
        <dbReference type="SAM" id="Phobius"/>
    </source>
</evidence>
<feature type="compositionally biased region" description="Acidic residues" evidence="10">
    <location>
        <begin position="77"/>
        <end position="87"/>
    </location>
</feature>
<keyword evidence="8 11" id="KW-1133">Transmembrane helix</keyword>
<keyword evidence="6" id="KW-0931">ER-Golgi transport</keyword>
<keyword evidence="13" id="KW-1185">Reference proteome</keyword>
<reference evidence="12 13" key="1">
    <citation type="submission" date="2016-04" db="EMBL/GenBank/DDBJ databases">
        <title>Evolutionary innovation and constraint leading to complex multicellularity in the Ascomycota.</title>
        <authorList>
            <person name="Cisse O."/>
            <person name="Nguyen A."/>
            <person name="Hewitt D.A."/>
            <person name="Jedd G."/>
            <person name="Stajich J.E."/>
        </authorList>
    </citation>
    <scope>NUCLEOTIDE SEQUENCE [LARGE SCALE GENOMIC DNA]</scope>
    <source>
        <strain evidence="12 13">DAH-3</strain>
    </source>
</reference>
<name>A0A1U7LIA7_NEOID</name>
<dbReference type="Proteomes" id="UP000186594">
    <property type="component" value="Unassembled WGS sequence"/>
</dbReference>
<protein>
    <submittedName>
        <fullName evidence="12">Protein transport protein use1</fullName>
    </submittedName>
</protein>
<accession>A0A1U7LIA7</accession>
<dbReference type="OrthoDB" id="3231855at2759"/>
<evidence type="ECO:0000256" key="10">
    <source>
        <dbReference type="SAM" id="MobiDB-lite"/>
    </source>
</evidence>
<dbReference type="GO" id="GO:0015031">
    <property type="term" value="P:protein transport"/>
    <property type="evidence" value="ECO:0007669"/>
    <property type="project" value="UniProtKB-KW"/>
</dbReference>
<dbReference type="PANTHER" id="PTHR13050">
    <property type="entry name" value="USE1-LIKE PROTEIN"/>
    <property type="match status" value="1"/>
</dbReference>
<sequence length="209" mass="23374">MQASALERSRERVLARLISRLEERVMADPPPSQWQARKLAANIDYARALVFSAAVEPQDARKRIRALAERVSLLQHDDDDCSTDDDGEIHKHETRSSPTRTLASPPADVSALLDHHRAEQANLTDSLLHMSQQLKSNTVSFQSSLERDAELIDQAAHALERSTTNMKSAGRKLGAYSKQAGFSRWMTYGAWLAGVLALIIMLITMWLIK</sequence>
<proteinExistence type="inferred from homology"/>
<evidence type="ECO:0000256" key="5">
    <source>
        <dbReference type="ARBA" id="ARBA00022824"/>
    </source>
</evidence>
<gene>
    <name evidence="12" type="ORF">NEOLI_005281</name>
</gene>
<comment type="subcellular location">
    <subcellularLocation>
        <location evidence="1">Endoplasmic reticulum membrane</location>
        <topology evidence="1">Single-pass type IV membrane protein</topology>
    </subcellularLocation>
</comment>
<evidence type="ECO:0000256" key="3">
    <source>
        <dbReference type="ARBA" id="ARBA00022448"/>
    </source>
</evidence>